<comment type="caution">
    <text evidence="1">The sequence shown here is derived from an EMBL/GenBank/DDBJ whole genome shotgun (WGS) entry which is preliminary data.</text>
</comment>
<sequence length="129" mass="15258">MQMEKVSNEKNDVLLYGDLARWEPLRLLAELSDSVASQMPLSDDKYVPRSFSEAHLRGNLQWWKIVTDDGHEWRVKCRHAAKRRAEIKLEGDWLNFYEKNQLKFEDACLLELVEGEERTLKVIFFRSSD</sequence>
<keyword evidence="2" id="KW-1185">Reference proteome</keyword>
<evidence type="ECO:0000313" key="1">
    <source>
        <dbReference type="EMBL" id="KAI4346878.1"/>
    </source>
</evidence>
<proteinExistence type="predicted"/>
<gene>
    <name evidence="1" type="ORF">L6164_007741</name>
</gene>
<organism evidence="1 2">
    <name type="scientific">Bauhinia variegata</name>
    <name type="common">Purple orchid tree</name>
    <name type="synonym">Phanera variegata</name>
    <dbReference type="NCBI Taxonomy" id="167791"/>
    <lineage>
        <taxon>Eukaryota</taxon>
        <taxon>Viridiplantae</taxon>
        <taxon>Streptophyta</taxon>
        <taxon>Embryophyta</taxon>
        <taxon>Tracheophyta</taxon>
        <taxon>Spermatophyta</taxon>
        <taxon>Magnoliopsida</taxon>
        <taxon>eudicotyledons</taxon>
        <taxon>Gunneridae</taxon>
        <taxon>Pentapetalae</taxon>
        <taxon>rosids</taxon>
        <taxon>fabids</taxon>
        <taxon>Fabales</taxon>
        <taxon>Fabaceae</taxon>
        <taxon>Cercidoideae</taxon>
        <taxon>Cercideae</taxon>
        <taxon>Bauhiniinae</taxon>
        <taxon>Bauhinia</taxon>
    </lineage>
</organism>
<dbReference type="Proteomes" id="UP000828941">
    <property type="component" value="Chromosome 4"/>
</dbReference>
<dbReference type="EMBL" id="CM039429">
    <property type="protein sequence ID" value="KAI4346878.1"/>
    <property type="molecule type" value="Genomic_DNA"/>
</dbReference>
<name>A0ACB9PEJ1_BAUVA</name>
<evidence type="ECO:0000313" key="2">
    <source>
        <dbReference type="Proteomes" id="UP000828941"/>
    </source>
</evidence>
<reference evidence="1 2" key="1">
    <citation type="journal article" date="2022" name="DNA Res.">
        <title>Chromosomal-level genome assembly of the orchid tree Bauhinia variegata (Leguminosae; Cercidoideae) supports the allotetraploid origin hypothesis of Bauhinia.</title>
        <authorList>
            <person name="Zhong Y."/>
            <person name="Chen Y."/>
            <person name="Zheng D."/>
            <person name="Pang J."/>
            <person name="Liu Y."/>
            <person name="Luo S."/>
            <person name="Meng S."/>
            <person name="Qian L."/>
            <person name="Wei D."/>
            <person name="Dai S."/>
            <person name="Zhou R."/>
        </authorList>
    </citation>
    <scope>NUCLEOTIDE SEQUENCE [LARGE SCALE GENOMIC DNA]</scope>
    <source>
        <strain evidence="1">BV-YZ2020</strain>
    </source>
</reference>
<accession>A0ACB9PEJ1</accession>
<protein>
    <submittedName>
        <fullName evidence="1">Uncharacterized protein</fullName>
    </submittedName>
</protein>